<feature type="compositionally biased region" description="Low complexity" evidence="1">
    <location>
        <begin position="464"/>
        <end position="489"/>
    </location>
</feature>
<feature type="compositionally biased region" description="Polar residues" evidence="1">
    <location>
        <begin position="99"/>
        <end position="114"/>
    </location>
</feature>
<evidence type="ECO:0000256" key="1">
    <source>
        <dbReference type="SAM" id="MobiDB-lite"/>
    </source>
</evidence>
<dbReference type="EMBL" id="JAULSR010000002">
    <property type="protein sequence ID" value="KAK0628925.1"/>
    <property type="molecule type" value="Genomic_DNA"/>
</dbReference>
<accession>A0AA40C8I4</accession>
<proteinExistence type="predicted"/>
<feature type="region of interest" description="Disordered" evidence="1">
    <location>
        <begin position="224"/>
        <end position="284"/>
    </location>
</feature>
<protein>
    <submittedName>
        <fullName evidence="2">Uncharacterized protein</fullName>
    </submittedName>
</protein>
<feature type="region of interest" description="Disordered" evidence="1">
    <location>
        <begin position="1"/>
        <end position="129"/>
    </location>
</feature>
<feature type="region of interest" description="Disordered" evidence="1">
    <location>
        <begin position="309"/>
        <end position="379"/>
    </location>
</feature>
<organism evidence="2 3">
    <name type="scientific">Bombardia bombarda</name>
    <dbReference type="NCBI Taxonomy" id="252184"/>
    <lineage>
        <taxon>Eukaryota</taxon>
        <taxon>Fungi</taxon>
        <taxon>Dikarya</taxon>
        <taxon>Ascomycota</taxon>
        <taxon>Pezizomycotina</taxon>
        <taxon>Sordariomycetes</taxon>
        <taxon>Sordariomycetidae</taxon>
        <taxon>Sordariales</taxon>
        <taxon>Lasiosphaeriaceae</taxon>
        <taxon>Bombardia</taxon>
    </lineage>
</organism>
<reference evidence="2" key="1">
    <citation type="submission" date="2023-06" db="EMBL/GenBank/DDBJ databases">
        <title>Genome-scale phylogeny and comparative genomics of the fungal order Sordariales.</title>
        <authorList>
            <consortium name="Lawrence Berkeley National Laboratory"/>
            <person name="Hensen N."/>
            <person name="Bonometti L."/>
            <person name="Westerberg I."/>
            <person name="Brannstrom I.O."/>
            <person name="Guillou S."/>
            <person name="Cros-Aarteil S."/>
            <person name="Calhoun S."/>
            <person name="Haridas S."/>
            <person name="Kuo A."/>
            <person name="Mondo S."/>
            <person name="Pangilinan J."/>
            <person name="Riley R."/>
            <person name="LaButti K."/>
            <person name="Andreopoulos B."/>
            <person name="Lipzen A."/>
            <person name="Chen C."/>
            <person name="Yanf M."/>
            <person name="Daum C."/>
            <person name="Ng V."/>
            <person name="Clum A."/>
            <person name="Steindorff A."/>
            <person name="Ohm R."/>
            <person name="Martin F."/>
            <person name="Silar P."/>
            <person name="Natvig D."/>
            <person name="Lalanne C."/>
            <person name="Gautier V."/>
            <person name="Ament-velasquez S.L."/>
            <person name="Kruys A."/>
            <person name="Hutchinson M.I."/>
            <person name="Powell A.J."/>
            <person name="Barry K."/>
            <person name="Miller A.N."/>
            <person name="Grigoriev I.V."/>
            <person name="Debuchy R."/>
            <person name="Gladieux P."/>
            <person name="Thoren M.H."/>
            <person name="Johannesson H."/>
        </authorList>
    </citation>
    <scope>NUCLEOTIDE SEQUENCE</scope>
    <source>
        <strain evidence="2">SMH3391-2</strain>
    </source>
</reference>
<name>A0AA40C8I4_9PEZI</name>
<dbReference type="Proteomes" id="UP001174934">
    <property type="component" value="Unassembled WGS sequence"/>
</dbReference>
<feature type="region of interest" description="Disordered" evidence="1">
    <location>
        <begin position="464"/>
        <end position="511"/>
    </location>
</feature>
<evidence type="ECO:0000313" key="2">
    <source>
        <dbReference type="EMBL" id="KAK0628925.1"/>
    </source>
</evidence>
<dbReference type="AlphaFoldDB" id="A0AA40C8I4"/>
<feature type="compositionally biased region" description="Low complexity" evidence="1">
    <location>
        <begin position="26"/>
        <end position="39"/>
    </location>
</feature>
<feature type="region of interest" description="Disordered" evidence="1">
    <location>
        <begin position="149"/>
        <end position="173"/>
    </location>
</feature>
<sequence length="549" mass="59808">MPLHKSFSDPNRAAKRSQWQRSKSNPTARPAGPARPLAPVSETTKNKLQAFQFELPAPESHEDPSKSNNSATDLAGKENEKPSRATKTSPPPQHLHQGNAATTPVTRLTWQSLLGAQEIPPEDDAASPTGRIIWRNDQNAIVPHNISPMLRKGRKRARSSSPVSSPAGPKSMSTLNIDVKKLAQELKTPHADPALELWDRYSHTGADINTPSGLTNPLLAHLMVSSSPRPNKEGTTAAPASERSLRKAISCGSNWPKRRKADRLDADQASAARGSPRRHSKSSMVSALLETVDGQLKMSKSVEAQMELLKSPSPQKRSPPKRRTQQTGQPGYPDHVMVSPSRGRTIGGQPARLRDNSTDQAAETEKDAISIKSSSDYGDDDFDFDEDTLIELDASVHVGQTQLDDQTLTVADNPVGQDPEPPGSSMVDEFDDLDDDIFDAAEDLIAQVESSHYPSQTVPSIVPQEEQQQGYPEQNVQEQQQQLQQQEQQMKIPENNGQGDDEFDDAFGDDAFGNDFDFEAVELAAATQSAAAANRAAATLLPSSHVRYI</sequence>
<evidence type="ECO:0000313" key="3">
    <source>
        <dbReference type="Proteomes" id="UP001174934"/>
    </source>
</evidence>
<feature type="compositionally biased region" description="Basic and acidic residues" evidence="1">
    <location>
        <begin position="352"/>
        <end position="369"/>
    </location>
</feature>
<gene>
    <name evidence="2" type="ORF">B0T17DRAFT_524094</name>
</gene>
<comment type="caution">
    <text evidence="2">The sequence shown here is derived from an EMBL/GenBank/DDBJ whole genome shotgun (WGS) entry which is preliminary data.</text>
</comment>
<keyword evidence="3" id="KW-1185">Reference proteome</keyword>
<feature type="compositionally biased region" description="Acidic residues" evidence="1">
    <location>
        <begin position="499"/>
        <end position="508"/>
    </location>
</feature>
<feature type="compositionally biased region" description="Low complexity" evidence="1">
    <location>
        <begin position="159"/>
        <end position="171"/>
    </location>
</feature>